<comment type="caution">
    <text evidence="1">The sequence shown here is derived from an EMBL/GenBank/DDBJ whole genome shotgun (WGS) entry which is preliminary data.</text>
</comment>
<name>A0A415N979_9BACE</name>
<feature type="non-terminal residue" evidence="1">
    <location>
        <position position="60"/>
    </location>
</feature>
<gene>
    <name evidence="1" type="ORF">DWZ95_10135</name>
</gene>
<evidence type="ECO:0000313" key="2">
    <source>
        <dbReference type="Proteomes" id="UP000285013"/>
    </source>
</evidence>
<proteinExistence type="predicted"/>
<dbReference type="EMBL" id="QRPE01000010">
    <property type="protein sequence ID" value="RHL93164.1"/>
    <property type="molecule type" value="Genomic_DNA"/>
</dbReference>
<protein>
    <submittedName>
        <fullName evidence="1">Uncharacterized protein</fullName>
    </submittedName>
</protein>
<sequence length="60" mass="7243">MIIFLPFYYQQLLFFFSYWEKNSPTGKTKHLFILLFLNDYTIQKRGCVKTLAQPFLCTKP</sequence>
<dbReference type="Proteomes" id="UP000285013">
    <property type="component" value="Unassembled WGS sequence"/>
</dbReference>
<accession>A0A415N979</accession>
<reference evidence="1 2" key="1">
    <citation type="submission" date="2018-08" db="EMBL/GenBank/DDBJ databases">
        <title>A genome reference for cultivated species of the human gut microbiota.</title>
        <authorList>
            <person name="Zou Y."/>
            <person name="Xue W."/>
            <person name="Luo G."/>
        </authorList>
    </citation>
    <scope>NUCLEOTIDE SEQUENCE [LARGE SCALE GENOMIC DNA]</scope>
    <source>
        <strain evidence="1 2">AF36-16BH</strain>
    </source>
</reference>
<organism evidence="1 2">
    <name type="scientific">Bacteroides intestinalis</name>
    <dbReference type="NCBI Taxonomy" id="329854"/>
    <lineage>
        <taxon>Bacteria</taxon>
        <taxon>Pseudomonadati</taxon>
        <taxon>Bacteroidota</taxon>
        <taxon>Bacteroidia</taxon>
        <taxon>Bacteroidales</taxon>
        <taxon>Bacteroidaceae</taxon>
        <taxon>Bacteroides</taxon>
    </lineage>
</organism>
<evidence type="ECO:0000313" key="1">
    <source>
        <dbReference type="EMBL" id="RHL93164.1"/>
    </source>
</evidence>
<dbReference type="AlphaFoldDB" id="A0A415N979"/>